<comment type="catalytic activity">
    <reaction evidence="7">
        <text>(2S,6S)-2,6-diaminopimelate = meso-2,6-diaminopimelate</text>
        <dbReference type="Rhea" id="RHEA:15393"/>
        <dbReference type="ChEBI" id="CHEBI:57609"/>
        <dbReference type="ChEBI" id="CHEBI:57791"/>
        <dbReference type="EC" id="5.1.1.7"/>
    </reaction>
</comment>
<sequence length="283" mass="30244">MKFTKMHGAGNDYVYVDARSEDRDWSELSRQMSDRHFGVGGDGLILIKNSDVADLKMSMFNADGSEAEMCGNGIRCFVKFAVDRGIVSDSAASVSVETLAGIRQIATITEDGRVTGARVSMGTPILTPKDVPVKLKSAGEYGSGPILGYPLQMDGHDLPLSFVSMGNPHAVTFIDTPVAEFPLHAVGPKIEHHSIFPNRVNFEIVNVDSPARLTARVWERGSGETLACGTGACGIAVASILNGHSKDTVDITLPGGTLKVDWDGQGEVYLEGPAEEVFSGEWT</sequence>
<dbReference type="SUPFAM" id="SSF54506">
    <property type="entry name" value="Diaminopimelate epimerase-like"/>
    <property type="match status" value="1"/>
</dbReference>
<evidence type="ECO:0000256" key="4">
    <source>
        <dbReference type="ARBA" id="ARBA00022605"/>
    </source>
</evidence>
<protein>
    <recommendedName>
        <fullName evidence="3">diaminopimelate epimerase</fullName>
        <ecNumber evidence="3">5.1.1.7</ecNumber>
    </recommendedName>
</protein>
<evidence type="ECO:0000256" key="3">
    <source>
        <dbReference type="ARBA" id="ARBA00013080"/>
    </source>
</evidence>
<dbReference type="GO" id="GO:0009089">
    <property type="term" value="P:lysine biosynthetic process via diaminopimelate"/>
    <property type="evidence" value="ECO:0007669"/>
    <property type="project" value="UniProtKB-UniPathway"/>
</dbReference>
<dbReference type="HAMAP" id="MF_00197">
    <property type="entry name" value="DAP_epimerase"/>
    <property type="match status" value="1"/>
</dbReference>
<dbReference type="AlphaFoldDB" id="A0A381UAZ6"/>
<comment type="similarity">
    <text evidence="2">Belongs to the diaminopimelate epimerase family.</text>
</comment>
<dbReference type="UniPathway" id="UPA00034">
    <property type="reaction ID" value="UER00025"/>
</dbReference>
<organism evidence="8">
    <name type="scientific">marine metagenome</name>
    <dbReference type="NCBI Taxonomy" id="408172"/>
    <lineage>
        <taxon>unclassified sequences</taxon>
        <taxon>metagenomes</taxon>
        <taxon>ecological metagenomes</taxon>
    </lineage>
</organism>
<dbReference type="GO" id="GO:0005829">
    <property type="term" value="C:cytosol"/>
    <property type="evidence" value="ECO:0007669"/>
    <property type="project" value="TreeGrafter"/>
</dbReference>
<dbReference type="PANTHER" id="PTHR31689">
    <property type="entry name" value="DIAMINOPIMELATE EPIMERASE, CHLOROPLASTIC"/>
    <property type="match status" value="1"/>
</dbReference>
<evidence type="ECO:0000256" key="1">
    <source>
        <dbReference type="ARBA" id="ARBA00005196"/>
    </source>
</evidence>
<dbReference type="GO" id="GO:0008837">
    <property type="term" value="F:diaminopimelate epimerase activity"/>
    <property type="evidence" value="ECO:0007669"/>
    <property type="project" value="UniProtKB-EC"/>
</dbReference>
<accession>A0A381UAZ6</accession>
<gene>
    <name evidence="8" type="ORF">METZ01_LOCUS77988</name>
</gene>
<dbReference type="Pfam" id="PF01678">
    <property type="entry name" value="DAP_epimerase"/>
    <property type="match status" value="2"/>
</dbReference>
<evidence type="ECO:0000256" key="6">
    <source>
        <dbReference type="ARBA" id="ARBA00023235"/>
    </source>
</evidence>
<proteinExistence type="inferred from homology"/>
<dbReference type="InterPro" id="IPR001653">
    <property type="entry name" value="DAP_epimerase_DapF"/>
</dbReference>
<dbReference type="Gene3D" id="3.10.310.10">
    <property type="entry name" value="Diaminopimelate Epimerase, Chain A, domain 1"/>
    <property type="match status" value="2"/>
</dbReference>
<dbReference type="PANTHER" id="PTHR31689:SF0">
    <property type="entry name" value="DIAMINOPIMELATE EPIMERASE"/>
    <property type="match status" value="1"/>
</dbReference>
<keyword evidence="5" id="KW-0457">Lysine biosynthesis</keyword>
<dbReference type="EC" id="5.1.1.7" evidence="3"/>
<evidence type="ECO:0000256" key="2">
    <source>
        <dbReference type="ARBA" id="ARBA00010219"/>
    </source>
</evidence>
<reference evidence="8" key="1">
    <citation type="submission" date="2018-05" db="EMBL/GenBank/DDBJ databases">
        <authorList>
            <person name="Lanie J.A."/>
            <person name="Ng W.-L."/>
            <person name="Kazmierczak K.M."/>
            <person name="Andrzejewski T.M."/>
            <person name="Davidsen T.M."/>
            <person name="Wayne K.J."/>
            <person name="Tettelin H."/>
            <person name="Glass J.I."/>
            <person name="Rusch D."/>
            <person name="Podicherti R."/>
            <person name="Tsui H.-C.T."/>
            <person name="Winkler M.E."/>
        </authorList>
    </citation>
    <scope>NUCLEOTIDE SEQUENCE</scope>
</reference>
<dbReference type="InterPro" id="IPR018510">
    <property type="entry name" value="DAP_epimerase_AS"/>
</dbReference>
<keyword evidence="4" id="KW-0028">Amino-acid biosynthesis</keyword>
<dbReference type="NCBIfam" id="TIGR00652">
    <property type="entry name" value="DapF"/>
    <property type="match status" value="1"/>
</dbReference>
<dbReference type="PROSITE" id="PS01326">
    <property type="entry name" value="DAP_EPIMERASE"/>
    <property type="match status" value="1"/>
</dbReference>
<evidence type="ECO:0000256" key="5">
    <source>
        <dbReference type="ARBA" id="ARBA00023154"/>
    </source>
</evidence>
<evidence type="ECO:0000313" key="8">
    <source>
        <dbReference type="EMBL" id="SVA25134.1"/>
    </source>
</evidence>
<comment type="pathway">
    <text evidence="1">Amino-acid biosynthesis; L-lysine biosynthesis via DAP pathway; DL-2,6-diaminopimelate from LL-2,6-diaminopimelate: step 1/1.</text>
</comment>
<dbReference type="EMBL" id="UINC01006045">
    <property type="protein sequence ID" value="SVA25134.1"/>
    <property type="molecule type" value="Genomic_DNA"/>
</dbReference>
<keyword evidence="6" id="KW-0413">Isomerase</keyword>
<name>A0A381UAZ6_9ZZZZ</name>
<evidence type="ECO:0000256" key="7">
    <source>
        <dbReference type="ARBA" id="ARBA00051712"/>
    </source>
</evidence>